<protein>
    <recommendedName>
        <fullName evidence="3">Phage tail protein</fullName>
    </recommendedName>
</protein>
<proteinExistence type="predicted"/>
<dbReference type="AlphaFoldDB" id="A0AAW7Y5Q7"/>
<dbReference type="RefSeq" id="WP_303499320.1">
    <property type="nucleotide sequence ID" value="NZ_JAUOPU010000008.1"/>
</dbReference>
<accession>A0AAW7Y5Q7</accession>
<comment type="caution">
    <text evidence="1">The sequence shown here is derived from an EMBL/GenBank/DDBJ whole genome shotgun (WGS) entry which is preliminary data.</text>
</comment>
<gene>
    <name evidence="1" type="ORF">Q4568_09760</name>
</gene>
<reference evidence="1" key="1">
    <citation type="submission" date="2023-07" db="EMBL/GenBank/DDBJ databases">
        <title>Genome content predicts the carbon catabolic preferences of heterotrophic bacteria.</title>
        <authorList>
            <person name="Gralka M."/>
        </authorList>
    </citation>
    <scope>NUCLEOTIDE SEQUENCE</scope>
    <source>
        <strain evidence="1">G2M05</strain>
    </source>
</reference>
<sequence>MFKLVAERKVKAWPVSISVPVDGGKVETFDMTIDLKLVDSKTFNELSRKGDAEMFTEVITGWSGIADESGESLVFTPENLKAACLNPHFTAGALSAYLKAMSGQASTKNS</sequence>
<evidence type="ECO:0000313" key="2">
    <source>
        <dbReference type="Proteomes" id="UP001170624"/>
    </source>
</evidence>
<evidence type="ECO:0008006" key="3">
    <source>
        <dbReference type="Google" id="ProtNLM"/>
    </source>
</evidence>
<dbReference type="EMBL" id="JAUOPU010000008">
    <property type="protein sequence ID" value="MDO6542819.1"/>
    <property type="molecule type" value="Genomic_DNA"/>
</dbReference>
<organism evidence="1 2">
    <name type="scientific">Photobacterium sanguinicancri</name>
    <dbReference type="NCBI Taxonomy" id="875932"/>
    <lineage>
        <taxon>Bacteria</taxon>
        <taxon>Pseudomonadati</taxon>
        <taxon>Pseudomonadota</taxon>
        <taxon>Gammaproteobacteria</taxon>
        <taxon>Vibrionales</taxon>
        <taxon>Vibrionaceae</taxon>
        <taxon>Photobacterium</taxon>
    </lineage>
</organism>
<evidence type="ECO:0000313" key="1">
    <source>
        <dbReference type="EMBL" id="MDO6542819.1"/>
    </source>
</evidence>
<name>A0AAW7Y5Q7_9GAMM</name>
<dbReference type="Proteomes" id="UP001170624">
    <property type="component" value="Unassembled WGS sequence"/>
</dbReference>